<dbReference type="EMBL" id="PNEL01000052">
    <property type="protein sequence ID" value="TMN74750.1"/>
    <property type="molecule type" value="Genomic_DNA"/>
</dbReference>
<dbReference type="RefSeq" id="WP_017217977.1">
    <property type="nucleotide sequence ID" value="NZ_JASGWW010000013.1"/>
</dbReference>
<sequence>MIKNHYTYAPDTYKRSQELYNKLSDDRVIEGIKNKPHTAISRLYKKNLKTLFIEALEHPNSQNAWKYLVRAQELSLGIFQSNDNPGKPFKLYYDNQLIELNGALDSEEADIFNWPTAMYLAIITRNQDAIDYLIQVDDSVFKAANYAEQFTPFDYALVDLLKAIFTPDADLASAIEKALITSNPDDYKYDEAYHYASRLYWPVVSVILGIFTDDGGVEFNQAIEKATLLHKEYYDTKEEKFEIDGALSIPLTAMASLAKDIKGYDLTTENGYIPEWLVNPNPPK</sequence>
<accession>A0AAQ2IQS7</accession>
<dbReference type="Proteomes" id="UP000305423">
    <property type="component" value="Unassembled WGS sequence"/>
</dbReference>
<comment type="caution">
    <text evidence="1">The sequence shown here is derived from an EMBL/GenBank/DDBJ whole genome shotgun (WGS) entry which is preliminary data.</text>
</comment>
<reference evidence="1 2" key="1">
    <citation type="submission" date="2017-12" db="EMBL/GenBank/DDBJ databases">
        <authorList>
            <person name="Paulsen S."/>
            <person name="Gram L.K."/>
        </authorList>
    </citation>
    <scope>NUCLEOTIDE SEQUENCE [LARGE SCALE GENOMIC DNA]</scope>
    <source>
        <strain evidence="1 2">S1607</strain>
    </source>
</reference>
<dbReference type="AlphaFoldDB" id="A0AAQ2IQS7"/>
<name>A0AAQ2IQS7_PSEO7</name>
<proteinExistence type="predicted"/>
<gene>
    <name evidence="1" type="ORF">CWB74_18010</name>
</gene>
<dbReference type="InterPro" id="IPR029074">
    <property type="entry name" value="Imm49"/>
</dbReference>
<evidence type="ECO:0000313" key="1">
    <source>
        <dbReference type="EMBL" id="TMN74750.1"/>
    </source>
</evidence>
<protein>
    <submittedName>
        <fullName evidence="1">Uncharacterized protein</fullName>
    </submittedName>
</protein>
<dbReference type="Pfam" id="PF15575">
    <property type="entry name" value="Imm49"/>
    <property type="match status" value="1"/>
</dbReference>
<organism evidence="1 2">
    <name type="scientific">Pseudoalteromonas piscicida</name>
    <dbReference type="NCBI Taxonomy" id="43662"/>
    <lineage>
        <taxon>Bacteria</taxon>
        <taxon>Pseudomonadati</taxon>
        <taxon>Pseudomonadota</taxon>
        <taxon>Gammaproteobacteria</taxon>
        <taxon>Alteromonadales</taxon>
        <taxon>Pseudoalteromonadaceae</taxon>
        <taxon>Pseudoalteromonas</taxon>
    </lineage>
</organism>
<evidence type="ECO:0000313" key="2">
    <source>
        <dbReference type="Proteomes" id="UP000305423"/>
    </source>
</evidence>
<reference evidence="2" key="2">
    <citation type="submission" date="2019-06" db="EMBL/GenBank/DDBJ databases">
        <title>Co-occurence of chitin degradation, pigmentation and bioactivity in marine Pseudoalteromonas.</title>
        <authorList>
            <person name="Sonnenschein E.C."/>
            <person name="Bech P.K."/>
        </authorList>
    </citation>
    <scope>NUCLEOTIDE SEQUENCE [LARGE SCALE GENOMIC DNA]</scope>
    <source>
        <strain evidence="2">S1607</strain>
    </source>
</reference>